<evidence type="ECO:0000313" key="9">
    <source>
        <dbReference type="EMBL" id="CEO91189.1"/>
    </source>
</evidence>
<dbReference type="Gene3D" id="3.40.50.10840">
    <property type="entry name" value="Putative sugar-binding, N-terminal domain"/>
    <property type="match status" value="1"/>
</dbReference>
<keyword evidence="5" id="KW-0067">ATP-binding</keyword>
<dbReference type="RefSeq" id="WP_041410347.1">
    <property type="nucleotide sequence ID" value="NC_016815.1"/>
</dbReference>
<evidence type="ECO:0000259" key="7">
    <source>
        <dbReference type="Pfam" id="PF07005"/>
    </source>
</evidence>
<evidence type="ECO:0000313" key="10">
    <source>
        <dbReference type="Proteomes" id="UP000007735"/>
    </source>
</evidence>
<reference evidence="9 10" key="1">
    <citation type="journal article" date="2012" name="J. Bacteriol.">
        <title>Genome sequence of the soybean symbiont Sinorhizobium fredii HH103.</title>
        <authorList>
            <person name="Weidner S."/>
            <person name="Becker A."/>
            <person name="Bonilla I."/>
            <person name="Jaenicke S."/>
            <person name="Lloret J."/>
            <person name="Margaret I."/>
            <person name="Puhler A."/>
            <person name="Ruiz-Sainz J.E."/>
            <person name="Schneiker-Bekel S."/>
            <person name="Szczepanowski R."/>
            <person name="Vinardell J.M."/>
            <person name="Zehner S."/>
            <person name="Gottfert M."/>
        </authorList>
    </citation>
    <scope>NUCLEOTIDE SEQUENCE [LARGE SCALE GENOMIC DNA]</scope>
    <source>
        <strain evidence="9 10">HH103</strain>
        <plasmid evidence="10">pSfHH103e</plasmid>
    </source>
</reference>
<proteinExistence type="inferred from homology"/>
<evidence type="ECO:0008006" key="11">
    <source>
        <dbReference type="Google" id="ProtNLM"/>
    </source>
</evidence>
<comment type="similarity">
    <text evidence="1">Belongs to the four-carbon acid sugar kinase family.</text>
</comment>
<dbReference type="InterPro" id="IPR031475">
    <property type="entry name" value="NBD_C"/>
</dbReference>
<feature type="domain" description="Four-carbon acid sugar kinase nucleotide binding" evidence="8">
    <location>
        <begin position="298"/>
        <end position="374"/>
    </location>
</feature>
<dbReference type="InterPro" id="IPR010737">
    <property type="entry name" value="4-carb_acid_sugar_kinase_N"/>
</dbReference>
<keyword evidence="9" id="KW-0614">Plasmid</keyword>
<dbReference type="AlphaFoldDB" id="A0A0B7MRV6"/>
<evidence type="ECO:0000259" key="8">
    <source>
        <dbReference type="Pfam" id="PF17042"/>
    </source>
</evidence>
<keyword evidence="4" id="KW-0418">Kinase</keyword>
<evidence type="ECO:0000256" key="2">
    <source>
        <dbReference type="ARBA" id="ARBA00022679"/>
    </source>
</evidence>
<evidence type="ECO:0000256" key="6">
    <source>
        <dbReference type="ARBA" id="ARBA00023277"/>
    </source>
</evidence>
<dbReference type="GO" id="GO:0005524">
    <property type="term" value="F:ATP binding"/>
    <property type="evidence" value="ECO:0007669"/>
    <property type="project" value="UniProtKB-KW"/>
</dbReference>
<dbReference type="SUPFAM" id="SSF142764">
    <property type="entry name" value="YgbK-like"/>
    <property type="match status" value="1"/>
</dbReference>
<feature type="domain" description="Four-carbon acid sugar kinase N-terminal" evidence="7">
    <location>
        <begin position="11"/>
        <end position="220"/>
    </location>
</feature>
<evidence type="ECO:0000256" key="4">
    <source>
        <dbReference type="ARBA" id="ARBA00022777"/>
    </source>
</evidence>
<dbReference type="InterPro" id="IPR042213">
    <property type="entry name" value="NBD_C_sf"/>
</dbReference>
<dbReference type="GO" id="GO:0016301">
    <property type="term" value="F:kinase activity"/>
    <property type="evidence" value="ECO:0007669"/>
    <property type="project" value="UniProtKB-KW"/>
</dbReference>
<organism evidence="9 10">
    <name type="scientific">Sinorhizobium fredii (strain HH103)</name>
    <dbReference type="NCBI Taxonomy" id="1117943"/>
    <lineage>
        <taxon>Bacteria</taxon>
        <taxon>Pseudomonadati</taxon>
        <taxon>Pseudomonadota</taxon>
        <taxon>Alphaproteobacteria</taxon>
        <taxon>Hyphomicrobiales</taxon>
        <taxon>Rhizobiaceae</taxon>
        <taxon>Sinorhizobium/Ensifer group</taxon>
        <taxon>Sinorhizobium</taxon>
    </lineage>
</organism>
<dbReference type="KEGG" id="sfh:SFHH103_065985"/>
<dbReference type="HOGENOM" id="CLU_029424_0_0_5"/>
<dbReference type="Gene3D" id="3.40.980.20">
    <property type="entry name" value="Four-carbon acid sugar kinase, nucleotide binding domain"/>
    <property type="match status" value="1"/>
</dbReference>
<dbReference type="EMBL" id="HE616899">
    <property type="protein sequence ID" value="CEO91189.1"/>
    <property type="molecule type" value="Genomic_DNA"/>
</dbReference>
<dbReference type="Proteomes" id="UP000007735">
    <property type="component" value="Plasmid pSfHH103e"/>
</dbReference>
<protein>
    <recommendedName>
        <fullName evidence="11">Four-carbon acid sugar kinase family protein</fullName>
    </recommendedName>
</protein>
<accession>A0A0B7MRV6</accession>
<gene>
    <name evidence="9" type="ORF">SFHH103_065985</name>
</gene>
<evidence type="ECO:0000256" key="3">
    <source>
        <dbReference type="ARBA" id="ARBA00022741"/>
    </source>
</evidence>
<dbReference type="InterPro" id="IPR037051">
    <property type="entry name" value="4-carb_acid_sugar_kinase_N_sf"/>
</dbReference>
<keyword evidence="6" id="KW-0119">Carbohydrate metabolism</keyword>
<keyword evidence="3" id="KW-0547">Nucleotide-binding</keyword>
<geneLocation type="plasmid" evidence="9 10">
    <name>pSfHH103e</name>
</geneLocation>
<name>A0A0B7MRV6_SINF1</name>
<evidence type="ECO:0000256" key="5">
    <source>
        <dbReference type="ARBA" id="ARBA00022840"/>
    </source>
</evidence>
<dbReference type="Pfam" id="PF17042">
    <property type="entry name" value="NBD_C"/>
    <property type="match status" value="1"/>
</dbReference>
<evidence type="ECO:0000256" key="1">
    <source>
        <dbReference type="ARBA" id="ARBA00005715"/>
    </source>
</evidence>
<keyword evidence="2" id="KW-0808">Transferase</keyword>
<dbReference type="Pfam" id="PF07005">
    <property type="entry name" value="SBD_N"/>
    <property type="match status" value="1"/>
</dbReference>
<sequence>MAETIDQIKHIGVVADDLTSAADGAIAFLKRGYVPRICRMGSDNTHASLVSIDTGSRALDETDAAHVTRQAVTTLADRTFLYKTIDSTLRGHIRVEIAAAFVASGRPRLVIAPAFPAAGRTTIDGIQLLHGEPVAQTAYSRDPVHPARTSRIEELIEPGLGRIARVSTCTEDGDIGNAIGHAPVVIIDACDQVMLNRRVAEIQKHGPVLWVGSPGMAEALATVVERRTGQHTFTPEATPRRVLVLVGSANPVSHSQCDALAATGASVAMSATDIDEAASVVCIRTPHIRTSDPAKALATLVDEAEIALSRHRYDAIVATGGETMHALLERLSIHAFDLIRELEPGFPLGCARLADGRMMLLAMKAGGFGSAMTLRNAADIIRRIGKELA</sequence>